<dbReference type="InterPro" id="IPR008969">
    <property type="entry name" value="CarboxyPept-like_regulatory"/>
</dbReference>
<keyword evidence="4 7" id="KW-0812">Transmembrane</keyword>
<dbReference type="EMBL" id="LT634361">
    <property type="protein sequence ID" value="SFZ83899.1"/>
    <property type="molecule type" value="Genomic_DNA"/>
</dbReference>
<dbReference type="KEGG" id="tmar:MARIT_2341"/>
<reference evidence="9 10" key="1">
    <citation type="submission" date="2016-11" db="EMBL/GenBank/DDBJ databases">
        <authorList>
            <person name="Jaros S."/>
            <person name="Januszkiewicz K."/>
            <person name="Wedrychowicz H."/>
        </authorList>
    </citation>
    <scope>NUCLEOTIDE SEQUENCE [LARGE SCALE GENOMIC DNA]</scope>
    <source>
        <strain evidence="9">NCIMB 2154T</strain>
    </source>
</reference>
<keyword evidence="6 7" id="KW-0998">Cell outer membrane</keyword>
<dbReference type="AlphaFoldDB" id="A0A2H1EBT7"/>
<dbReference type="InterPro" id="IPR039426">
    <property type="entry name" value="TonB-dep_rcpt-like"/>
</dbReference>
<keyword evidence="2 7" id="KW-0813">Transport</keyword>
<dbReference type="Pfam" id="PF07715">
    <property type="entry name" value="Plug"/>
    <property type="match status" value="1"/>
</dbReference>
<dbReference type="GeneID" id="47723815"/>
<dbReference type="SUPFAM" id="SSF56935">
    <property type="entry name" value="Porins"/>
    <property type="match status" value="1"/>
</dbReference>
<feature type="domain" description="TonB-dependent receptor plug" evidence="8">
    <location>
        <begin position="116"/>
        <end position="238"/>
    </location>
</feature>
<dbReference type="OrthoDB" id="1450546at2"/>
<dbReference type="Gene3D" id="2.170.130.10">
    <property type="entry name" value="TonB-dependent receptor, plug domain"/>
    <property type="match status" value="1"/>
</dbReference>
<keyword evidence="3 7" id="KW-1134">Transmembrane beta strand</keyword>
<dbReference type="InterPro" id="IPR036942">
    <property type="entry name" value="Beta-barrel_TonB_sf"/>
</dbReference>
<protein>
    <submittedName>
        <fullName evidence="9">SusC/RagA family TonB-dependent receptor</fullName>
    </submittedName>
</protein>
<evidence type="ECO:0000256" key="3">
    <source>
        <dbReference type="ARBA" id="ARBA00022452"/>
    </source>
</evidence>
<proteinExistence type="inferred from homology"/>
<dbReference type="InterPro" id="IPR012910">
    <property type="entry name" value="Plug_dom"/>
</dbReference>
<dbReference type="NCBIfam" id="TIGR04056">
    <property type="entry name" value="OMP_RagA_SusC"/>
    <property type="match status" value="1"/>
</dbReference>
<evidence type="ECO:0000256" key="7">
    <source>
        <dbReference type="PROSITE-ProRule" id="PRU01360"/>
    </source>
</evidence>
<dbReference type="GO" id="GO:0009279">
    <property type="term" value="C:cell outer membrane"/>
    <property type="evidence" value="ECO:0007669"/>
    <property type="project" value="UniProtKB-SubCell"/>
</dbReference>
<dbReference type="InterPro" id="IPR023996">
    <property type="entry name" value="TonB-dep_OMP_SusC/RagA"/>
</dbReference>
<evidence type="ECO:0000256" key="5">
    <source>
        <dbReference type="ARBA" id="ARBA00023136"/>
    </source>
</evidence>
<evidence type="ECO:0000256" key="6">
    <source>
        <dbReference type="ARBA" id="ARBA00023237"/>
    </source>
</evidence>
<dbReference type="InterPro" id="IPR037066">
    <property type="entry name" value="Plug_dom_sf"/>
</dbReference>
<evidence type="ECO:0000256" key="4">
    <source>
        <dbReference type="ARBA" id="ARBA00022692"/>
    </source>
</evidence>
<dbReference type="Pfam" id="PF13715">
    <property type="entry name" value="CarbopepD_reg_2"/>
    <property type="match status" value="1"/>
</dbReference>
<keyword evidence="10" id="KW-1185">Reference proteome</keyword>
<keyword evidence="9" id="KW-0675">Receptor</keyword>
<dbReference type="PROSITE" id="PS52016">
    <property type="entry name" value="TONB_DEPENDENT_REC_3"/>
    <property type="match status" value="1"/>
</dbReference>
<dbReference type="RefSeq" id="WP_100211549.1">
    <property type="nucleotide sequence ID" value="NZ_CP138495.1"/>
</dbReference>
<dbReference type="Gene3D" id="2.40.170.20">
    <property type="entry name" value="TonB-dependent receptor, beta-barrel domain"/>
    <property type="match status" value="1"/>
</dbReference>
<evidence type="ECO:0000256" key="2">
    <source>
        <dbReference type="ARBA" id="ARBA00022448"/>
    </source>
</evidence>
<evidence type="ECO:0000259" key="8">
    <source>
        <dbReference type="Pfam" id="PF07715"/>
    </source>
</evidence>
<sequence length="1020" mass="113972">MKYIVLYIFLLIANILFGQETFLKGMVIDAKNKKGLANVTVYNISTNQGTVTGLGGKFNISVKPKEKLVFNYLGYKEHVYKITHKNNITVYLQQEEEFLDEVVIVAKKNINDIALRKATGVTANIEVAKLEKRATSNIMESLQGQVAGLTIKSDGELGKPLKIRIRGTSTLPIKTNGVKEEDRILFDNKANEPLFVLDGQVISANAFETLNVNDVKEIKILKDAMANALYGVKAANGVIEITSKRGVNGKTTYSFSLQQGITFRGNPSQLMMETEEKLNFERLSKNPKTPGYRNSEEYIRIKNPNAININELIAQGKRRLDSIKRINTNWFHELSRMSMYKSYNLSSRGGSKNTRFYISGNFTKQGGKFDGNQIERFTGRSNYEYNVSKNIYVMLNSGFGFSESTTPHSSNYSPTSLIYQLNPYEEKEKGTLISYPNRTFKNLINQYRKSEVDSRFNFSANITATLAKDLYVSSIIGMDYLATESLAITPPTAYSEISSGFPVKERGKVSKRKLITTNFTANTRVNYTKEFGEHHISLSGNTDYYKNSNDFIGIAGYGLPSKLLSGAGINNDITGTRKSVTSSSKTTDAVLGYGVSALYVWNDKVDVYGSYKRDGASLLPNHKRWNTFWAVGAGYQFSKNEKGTISNLKLRGSYGITASLSGITPSLIVPTFTYGANGYQGIRELYLKSLFNKEVVPEKNTSINLGMDIGLFSNINTSVEVYHRRTDNMLLTVPIAPSNGFTEQLKNIGVMDNQGVEFTINATPINTTCFTWMTTANIAYNKNIVVDLYEGKTLNLSGNPYPDYEEGKPADLIYGLVSLGINAADGTPIFQRKDGSILNGISGKPEKDDFVILGYATPPYTGGWYHNFIYEGWQVSFDLYYSFGGKAVYTNQTKVYDAADSYRNLPKGHLDKTWFTPGDDHKTYKSLFLNGNNFYETAQYANTNTIGSTNFIRLNNIMLRYRFSDSYLRKIGSSFIKNWTMYAQLKNIATWSSFKGGDPESANLQGSSQPIFTVGTNLTF</sequence>
<dbReference type="SUPFAM" id="SSF49464">
    <property type="entry name" value="Carboxypeptidase regulatory domain-like"/>
    <property type="match status" value="1"/>
</dbReference>
<comment type="subcellular location">
    <subcellularLocation>
        <location evidence="1 7">Cell outer membrane</location>
        <topology evidence="1 7">Multi-pass membrane protein</topology>
    </subcellularLocation>
</comment>
<gene>
    <name evidence="9" type="ORF">MARIT_2341</name>
</gene>
<accession>A0A2H1EBT7</accession>
<evidence type="ECO:0000256" key="1">
    <source>
        <dbReference type="ARBA" id="ARBA00004571"/>
    </source>
</evidence>
<dbReference type="Proteomes" id="UP000231564">
    <property type="component" value="Chromosome MARIT"/>
</dbReference>
<evidence type="ECO:0000313" key="9">
    <source>
        <dbReference type="EMBL" id="SFZ83899.1"/>
    </source>
</evidence>
<dbReference type="STRING" id="1349785.GCA_000509405_02130"/>
<evidence type="ECO:0000313" key="10">
    <source>
        <dbReference type="Proteomes" id="UP000231564"/>
    </source>
</evidence>
<name>A0A2H1EBT7_9FLAO</name>
<keyword evidence="5 7" id="KW-0472">Membrane</keyword>
<comment type="similarity">
    <text evidence="7">Belongs to the TonB-dependent receptor family.</text>
</comment>
<organism evidence="9 10">
    <name type="scientific">Tenacibaculum maritimum NCIMB 2154</name>
    <dbReference type="NCBI Taxonomy" id="1349785"/>
    <lineage>
        <taxon>Bacteria</taxon>
        <taxon>Pseudomonadati</taxon>
        <taxon>Bacteroidota</taxon>
        <taxon>Flavobacteriia</taxon>
        <taxon>Flavobacteriales</taxon>
        <taxon>Flavobacteriaceae</taxon>
        <taxon>Tenacibaculum</taxon>
    </lineage>
</organism>